<evidence type="ECO:0000256" key="6">
    <source>
        <dbReference type="ARBA" id="ARBA00022692"/>
    </source>
</evidence>
<gene>
    <name evidence="19" type="ORF">DNTS_007733</name>
</gene>
<dbReference type="STRING" id="623744.A0A553QTQ4"/>
<evidence type="ECO:0000256" key="10">
    <source>
        <dbReference type="ARBA" id="ARBA00023157"/>
    </source>
</evidence>
<dbReference type="PROSITE" id="PS50869">
    <property type="entry name" value="BRICHOS"/>
    <property type="match status" value="1"/>
</dbReference>
<dbReference type="Proteomes" id="UP000316079">
    <property type="component" value="Unassembled WGS sequence"/>
</dbReference>
<comment type="function">
    <text evidence="13">Negative regulator of amyloid-beta peptide production. May inhibit the processing of APP by blocking its access to alpha- and beta-secretase. Binding to the beta-secretase-cleaved APP C-terminal fragment is negligible, suggesting that ITM2C is a poor gamma-secretase cleavage inhibitor. May play a role in TNF-induced cell death and neuronal differentiation.</text>
</comment>
<keyword evidence="8 16" id="KW-1133">Transmembrane helix</keyword>
<dbReference type="SMART" id="SM01039">
    <property type="entry name" value="BRICHOS"/>
    <property type="match status" value="1"/>
</dbReference>
<evidence type="ECO:0000256" key="1">
    <source>
        <dbReference type="ARBA" id="ARBA00004401"/>
    </source>
</evidence>
<keyword evidence="20" id="KW-1185">Reference proteome</keyword>
<evidence type="ECO:0000313" key="19">
    <source>
        <dbReference type="EMBL" id="TRY93352.1"/>
    </source>
</evidence>
<evidence type="ECO:0000256" key="14">
    <source>
        <dbReference type="ARBA" id="ARBA00037874"/>
    </source>
</evidence>
<dbReference type="GO" id="GO:0001540">
    <property type="term" value="F:amyloid-beta binding"/>
    <property type="evidence" value="ECO:0007669"/>
    <property type="project" value="TreeGrafter"/>
</dbReference>
<accession>A0A553QTQ4</accession>
<evidence type="ECO:0000256" key="17">
    <source>
        <dbReference type="SAM" id="MobiDB-lite"/>
    </source>
</evidence>
<dbReference type="GO" id="GO:0042985">
    <property type="term" value="P:negative regulation of amyloid precursor protein biosynthetic process"/>
    <property type="evidence" value="ECO:0007669"/>
    <property type="project" value="TreeGrafter"/>
</dbReference>
<comment type="subcellular location">
    <subcellularLocation>
        <location evidence="1">Cell membrane</location>
        <topology evidence="1">Single-pass type II membrane protein</topology>
    </subcellularLocation>
    <subcellularLocation>
        <location evidence="14">Lysosome membrane</location>
        <topology evidence="14">Single-pass type II membrane protein</topology>
    </subcellularLocation>
    <subcellularLocation>
        <location evidence="16">Membrane</location>
        <topology evidence="16">Single-pass type II membrane protein</topology>
    </subcellularLocation>
</comment>
<comment type="caution">
    <text evidence="19">The sequence shown here is derived from an EMBL/GenBank/DDBJ whole genome shotgun (WGS) entry which is preliminary data.</text>
</comment>
<evidence type="ECO:0000256" key="16">
    <source>
        <dbReference type="RuleBase" id="RU367061"/>
    </source>
</evidence>
<name>A0A553QTQ4_9TELE</name>
<keyword evidence="7 16" id="KW-0735">Signal-anchor</keyword>
<dbReference type="EMBL" id="SRMA01025549">
    <property type="protein sequence ID" value="TRY93352.1"/>
    <property type="molecule type" value="Genomic_DNA"/>
</dbReference>
<evidence type="ECO:0000256" key="7">
    <source>
        <dbReference type="ARBA" id="ARBA00022968"/>
    </source>
</evidence>
<keyword evidence="9 16" id="KW-0472">Membrane</keyword>
<proteinExistence type="inferred from homology"/>
<keyword evidence="6 16" id="KW-0812">Transmembrane</keyword>
<comment type="similarity">
    <text evidence="2 16">Belongs to the ITM2 family.</text>
</comment>
<dbReference type="InterPro" id="IPR040145">
    <property type="entry name" value="ITM2"/>
</dbReference>
<dbReference type="GO" id="GO:0005886">
    <property type="term" value="C:plasma membrane"/>
    <property type="evidence" value="ECO:0007669"/>
    <property type="project" value="UniProtKB-SubCell"/>
</dbReference>
<dbReference type="Gene3D" id="3.30.390.150">
    <property type="match status" value="1"/>
</dbReference>
<keyword evidence="3 16" id="KW-1003">Cell membrane</keyword>
<evidence type="ECO:0000256" key="2">
    <source>
        <dbReference type="ARBA" id="ARBA00006794"/>
    </source>
</evidence>
<feature type="transmembrane region" description="Helical" evidence="16">
    <location>
        <begin position="53"/>
        <end position="75"/>
    </location>
</feature>
<comment type="subunit">
    <text evidence="15">Interacts with BACE1. Interacts with APP. Interacts with STMN2.</text>
</comment>
<evidence type="ECO:0000256" key="5">
    <source>
        <dbReference type="ARBA" id="ARBA00022685"/>
    </source>
</evidence>
<evidence type="ECO:0000256" key="13">
    <source>
        <dbReference type="ARBA" id="ARBA00037782"/>
    </source>
</evidence>
<evidence type="ECO:0000256" key="15">
    <source>
        <dbReference type="ARBA" id="ARBA00038611"/>
    </source>
</evidence>
<evidence type="ECO:0000256" key="8">
    <source>
        <dbReference type="ARBA" id="ARBA00022989"/>
    </source>
</evidence>
<dbReference type="InterPro" id="IPR007084">
    <property type="entry name" value="BRICHOS_dom"/>
</dbReference>
<feature type="region of interest" description="Disordered" evidence="17">
    <location>
        <begin position="1"/>
        <end position="21"/>
    </location>
</feature>
<feature type="domain" description="BRICHOS" evidence="18">
    <location>
        <begin position="131"/>
        <end position="225"/>
    </location>
</feature>
<dbReference type="PANTHER" id="PTHR10962">
    <property type="entry name" value="INTEGRAL TRANSMEMBRANE PROTEIN 2"/>
    <property type="match status" value="1"/>
</dbReference>
<keyword evidence="10" id="KW-1015">Disulfide bond</keyword>
<dbReference type="GO" id="GO:0070062">
    <property type="term" value="C:extracellular exosome"/>
    <property type="evidence" value="ECO:0007669"/>
    <property type="project" value="TreeGrafter"/>
</dbReference>
<evidence type="ECO:0000259" key="18">
    <source>
        <dbReference type="PROSITE" id="PS50869"/>
    </source>
</evidence>
<protein>
    <recommendedName>
        <fullName evidence="16">Integral membrane protein 2</fullName>
    </recommendedName>
</protein>
<evidence type="ECO:0000256" key="12">
    <source>
        <dbReference type="ARBA" id="ARBA00023228"/>
    </source>
</evidence>
<keyword evidence="12" id="KW-0458">Lysosome</keyword>
<keyword evidence="4" id="KW-0597">Phosphoprotein</keyword>
<dbReference type="Pfam" id="PF04089">
    <property type="entry name" value="BRICHOS"/>
    <property type="match status" value="1"/>
</dbReference>
<evidence type="ECO:0000256" key="9">
    <source>
        <dbReference type="ARBA" id="ARBA00023136"/>
    </source>
</evidence>
<evidence type="ECO:0000256" key="11">
    <source>
        <dbReference type="ARBA" id="ARBA00023180"/>
    </source>
</evidence>
<evidence type="ECO:0000256" key="4">
    <source>
        <dbReference type="ARBA" id="ARBA00022553"/>
    </source>
</evidence>
<sequence>MVKISFQPISGQKADKEASDGDKTQIFIPHPHDAVEEELVLPVGRKRSSLSGLCCMITILIVFTCILMSATIYIYRYLINFQVPDQSRFHCRVVYEDSVAAPLRGSHEVEENVGIYMKENYEQISVPVPDFSNTDPADIIHDFHRGLTAYHDISLDKCYVTELNTSVVMPPRNLWELLVNVKKGTYLPQTYIVQEEMVVTGRVNNMHQLGQFIYRLCNGKDTYRLRRRTSRRRITKRDAQNCHRIRHFENTFVVETVVCEAP</sequence>
<evidence type="ECO:0000313" key="20">
    <source>
        <dbReference type="Proteomes" id="UP000316079"/>
    </source>
</evidence>
<reference evidence="19 20" key="1">
    <citation type="journal article" date="2019" name="Sci. Data">
        <title>Hybrid genome assembly and annotation of Danionella translucida.</title>
        <authorList>
            <person name="Kadobianskyi M."/>
            <person name="Schulze L."/>
            <person name="Schuelke M."/>
            <person name="Judkewitz B."/>
        </authorList>
    </citation>
    <scope>NUCLEOTIDE SEQUENCE [LARGE SCALE GENOMIC DNA]</scope>
    <source>
        <strain evidence="19 20">Bolton</strain>
    </source>
</reference>
<dbReference type="GO" id="GO:0005794">
    <property type="term" value="C:Golgi apparatus"/>
    <property type="evidence" value="ECO:0007669"/>
    <property type="project" value="TreeGrafter"/>
</dbReference>
<dbReference type="PANTHER" id="PTHR10962:SF5">
    <property type="entry name" value="INTEGRAL MEMBRANE PROTEIN 2C"/>
    <property type="match status" value="1"/>
</dbReference>
<dbReference type="OrthoDB" id="9982095at2759"/>
<keyword evidence="5" id="KW-0165">Cleavage on pair of basic residues</keyword>
<evidence type="ECO:0000256" key="3">
    <source>
        <dbReference type="ARBA" id="ARBA00022475"/>
    </source>
</evidence>
<dbReference type="GO" id="GO:0005765">
    <property type="term" value="C:lysosomal membrane"/>
    <property type="evidence" value="ECO:0007669"/>
    <property type="project" value="UniProtKB-SubCell"/>
</dbReference>
<keyword evidence="11" id="KW-0325">Glycoprotein</keyword>
<organism evidence="19 20">
    <name type="scientific">Danionella cerebrum</name>
    <dbReference type="NCBI Taxonomy" id="2873325"/>
    <lineage>
        <taxon>Eukaryota</taxon>
        <taxon>Metazoa</taxon>
        <taxon>Chordata</taxon>
        <taxon>Craniata</taxon>
        <taxon>Vertebrata</taxon>
        <taxon>Euteleostomi</taxon>
        <taxon>Actinopterygii</taxon>
        <taxon>Neopterygii</taxon>
        <taxon>Teleostei</taxon>
        <taxon>Ostariophysi</taxon>
        <taxon>Cypriniformes</taxon>
        <taxon>Danionidae</taxon>
        <taxon>Danioninae</taxon>
        <taxon>Danionella</taxon>
    </lineage>
</organism>
<dbReference type="AlphaFoldDB" id="A0A553QTQ4"/>